<reference evidence="3" key="1">
    <citation type="journal article" date="2013" name="Genetics">
        <title>The draft genome and transcriptome of Panagrellus redivivus are shaped by the harsh demands of a free-living lifestyle.</title>
        <authorList>
            <person name="Srinivasan J."/>
            <person name="Dillman A.R."/>
            <person name="Macchietto M.G."/>
            <person name="Heikkinen L."/>
            <person name="Lakso M."/>
            <person name="Fracchia K.M."/>
            <person name="Antoshechkin I."/>
            <person name="Mortazavi A."/>
            <person name="Wong G."/>
            <person name="Sternberg P.W."/>
        </authorList>
    </citation>
    <scope>NUCLEOTIDE SEQUENCE [LARGE SCALE GENOMIC DNA]</scope>
    <source>
        <strain evidence="3">MT8872</strain>
    </source>
</reference>
<feature type="region of interest" description="Disordered" evidence="2">
    <location>
        <begin position="1"/>
        <end position="51"/>
    </location>
</feature>
<sequence length="204" mass="23011">MASKTGPSSPANSHSKHKKRPTEKHESSTIMSKYMSNAQKDDPHYLEKRSRDGAQALLDQLKLDADENCKDMLAELILSLGTQLVKEANELAEHNNRNEILQEDVEYAARQVREHDPDNSYAAQCALGSKLNAMELPKPRNMEDCFRMPLGYCIDQPTFDTRVSVVKAPVVKEEYLAPPPKKSRSEIEISQVTAAFKSDEEDYD</sequence>
<evidence type="ECO:0000313" key="4">
    <source>
        <dbReference type="WBParaSite" id="Pan_g1803.t1"/>
    </source>
</evidence>
<organism evidence="3 4">
    <name type="scientific">Panagrellus redivivus</name>
    <name type="common">Microworm</name>
    <dbReference type="NCBI Taxonomy" id="6233"/>
    <lineage>
        <taxon>Eukaryota</taxon>
        <taxon>Metazoa</taxon>
        <taxon>Ecdysozoa</taxon>
        <taxon>Nematoda</taxon>
        <taxon>Chromadorea</taxon>
        <taxon>Rhabditida</taxon>
        <taxon>Tylenchina</taxon>
        <taxon>Panagrolaimomorpha</taxon>
        <taxon>Panagrolaimoidea</taxon>
        <taxon>Panagrolaimidae</taxon>
        <taxon>Panagrellus</taxon>
    </lineage>
</organism>
<feature type="compositionally biased region" description="Basic and acidic residues" evidence="2">
    <location>
        <begin position="39"/>
        <end position="51"/>
    </location>
</feature>
<evidence type="ECO:0000256" key="2">
    <source>
        <dbReference type="SAM" id="MobiDB-lite"/>
    </source>
</evidence>
<feature type="compositionally biased region" description="Polar residues" evidence="2">
    <location>
        <begin position="28"/>
        <end position="38"/>
    </location>
</feature>
<evidence type="ECO:0000313" key="3">
    <source>
        <dbReference type="Proteomes" id="UP000492821"/>
    </source>
</evidence>
<name>A0A7E4ZUH3_PANRE</name>
<dbReference type="WBParaSite" id="Pan_g1803.t1">
    <property type="protein sequence ID" value="Pan_g1803.t1"/>
    <property type="gene ID" value="Pan_g1803"/>
</dbReference>
<keyword evidence="1" id="KW-0175">Coiled coil</keyword>
<dbReference type="Gene3D" id="1.10.20.10">
    <property type="entry name" value="Histone, subunit A"/>
    <property type="match status" value="1"/>
</dbReference>
<protein>
    <submittedName>
        <fullName evidence="4">Transcription initiation factor TFIID subunit 9</fullName>
    </submittedName>
</protein>
<accession>A0A7E4ZUH3</accession>
<keyword evidence="3" id="KW-1185">Reference proteome</keyword>
<dbReference type="SUPFAM" id="SSF47113">
    <property type="entry name" value="Histone-fold"/>
    <property type="match status" value="1"/>
</dbReference>
<dbReference type="AlphaFoldDB" id="A0A7E4ZUH3"/>
<proteinExistence type="predicted"/>
<dbReference type="Proteomes" id="UP000492821">
    <property type="component" value="Unassembled WGS sequence"/>
</dbReference>
<evidence type="ECO:0000256" key="1">
    <source>
        <dbReference type="SAM" id="Coils"/>
    </source>
</evidence>
<feature type="compositionally biased region" description="Polar residues" evidence="2">
    <location>
        <begin position="1"/>
        <end position="13"/>
    </location>
</feature>
<dbReference type="InterPro" id="IPR009072">
    <property type="entry name" value="Histone-fold"/>
</dbReference>
<reference evidence="4" key="2">
    <citation type="submission" date="2020-10" db="UniProtKB">
        <authorList>
            <consortium name="WormBaseParasite"/>
        </authorList>
    </citation>
    <scope>IDENTIFICATION</scope>
</reference>
<feature type="coiled-coil region" evidence="1">
    <location>
        <begin position="84"/>
        <end position="111"/>
    </location>
</feature>
<dbReference type="GO" id="GO:0046982">
    <property type="term" value="F:protein heterodimerization activity"/>
    <property type="evidence" value="ECO:0007669"/>
    <property type="project" value="InterPro"/>
</dbReference>